<feature type="compositionally biased region" description="Low complexity" evidence="1">
    <location>
        <begin position="101"/>
        <end position="114"/>
    </location>
</feature>
<dbReference type="EMBL" id="DS547103">
    <property type="protein sequence ID" value="EDR07745.1"/>
    <property type="molecule type" value="Genomic_DNA"/>
</dbReference>
<accession>B0DCK3</accession>
<keyword evidence="3" id="KW-1185">Reference proteome</keyword>
<feature type="compositionally biased region" description="Polar residues" evidence="1">
    <location>
        <begin position="50"/>
        <end position="68"/>
    </location>
</feature>
<reference evidence="2 3" key="1">
    <citation type="journal article" date="2008" name="Nature">
        <title>The genome of Laccaria bicolor provides insights into mycorrhizal symbiosis.</title>
        <authorList>
            <person name="Martin F."/>
            <person name="Aerts A."/>
            <person name="Ahren D."/>
            <person name="Brun A."/>
            <person name="Danchin E.G.J."/>
            <person name="Duchaussoy F."/>
            <person name="Gibon J."/>
            <person name="Kohler A."/>
            <person name="Lindquist E."/>
            <person name="Pereda V."/>
            <person name="Salamov A."/>
            <person name="Shapiro H.J."/>
            <person name="Wuyts J."/>
            <person name="Blaudez D."/>
            <person name="Buee M."/>
            <person name="Brokstein P."/>
            <person name="Canbaeck B."/>
            <person name="Cohen D."/>
            <person name="Courty P.E."/>
            <person name="Coutinho P.M."/>
            <person name="Delaruelle C."/>
            <person name="Detter J.C."/>
            <person name="Deveau A."/>
            <person name="DiFazio S."/>
            <person name="Duplessis S."/>
            <person name="Fraissinet-Tachet L."/>
            <person name="Lucic E."/>
            <person name="Frey-Klett P."/>
            <person name="Fourrey C."/>
            <person name="Feussner I."/>
            <person name="Gay G."/>
            <person name="Grimwood J."/>
            <person name="Hoegger P.J."/>
            <person name="Jain P."/>
            <person name="Kilaru S."/>
            <person name="Labbe J."/>
            <person name="Lin Y.C."/>
            <person name="Legue V."/>
            <person name="Le Tacon F."/>
            <person name="Marmeisse R."/>
            <person name="Melayah D."/>
            <person name="Montanini B."/>
            <person name="Muratet M."/>
            <person name="Nehls U."/>
            <person name="Niculita-Hirzel H."/>
            <person name="Oudot-Le Secq M.P."/>
            <person name="Peter M."/>
            <person name="Quesneville H."/>
            <person name="Rajashekar B."/>
            <person name="Reich M."/>
            <person name="Rouhier N."/>
            <person name="Schmutz J."/>
            <person name="Yin T."/>
            <person name="Chalot M."/>
            <person name="Henrissat B."/>
            <person name="Kuees U."/>
            <person name="Lucas S."/>
            <person name="Van de Peer Y."/>
            <person name="Podila G.K."/>
            <person name="Polle A."/>
            <person name="Pukkila P.J."/>
            <person name="Richardson P.M."/>
            <person name="Rouze P."/>
            <person name="Sanders I.R."/>
            <person name="Stajich J.E."/>
            <person name="Tunlid A."/>
            <person name="Tuskan G."/>
            <person name="Grigoriev I.V."/>
        </authorList>
    </citation>
    <scope>NUCLEOTIDE SEQUENCE [LARGE SCALE GENOMIC DNA]</scope>
    <source>
        <strain evidence="3">S238N-H82 / ATCC MYA-4686</strain>
    </source>
</reference>
<dbReference type="GeneID" id="6077303"/>
<evidence type="ECO:0000313" key="3">
    <source>
        <dbReference type="Proteomes" id="UP000001194"/>
    </source>
</evidence>
<name>B0DCK3_LACBS</name>
<dbReference type="HOGENOM" id="CLU_1740845_0_0_1"/>
<evidence type="ECO:0000313" key="2">
    <source>
        <dbReference type="EMBL" id="EDR07745.1"/>
    </source>
</evidence>
<gene>
    <name evidence="2" type="ORF">LACBIDRAFT_298252</name>
</gene>
<feature type="region of interest" description="Disordered" evidence="1">
    <location>
        <begin position="40"/>
        <end position="150"/>
    </location>
</feature>
<dbReference type="InParanoid" id="B0DCK3"/>
<dbReference type="KEGG" id="lbc:LACBIDRAFT_298252"/>
<dbReference type="AlphaFoldDB" id="B0DCK3"/>
<feature type="compositionally biased region" description="Low complexity" evidence="1">
    <location>
        <begin position="137"/>
        <end position="150"/>
    </location>
</feature>
<organism evidence="3">
    <name type="scientific">Laccaria bicolor (strain S238N-H82 / ATCC MYA-4686)</name>
    <name type="common">Bicoloured deceiver</name>
    <name type="synonym">Laccaria laccata var. bicolor</name>
    <dbReference type="NCBI Taxonomy" id="486041"/>
    <lineage>
        <taxon>Eukaryota</taxon>
        <taxon>Fungi</taxon>
        <taxon>Dikarya</taxon>
        <taxon>Basidiomycota</taxon>
        <taxon>Agaricomycotina</taxon>
        <taxon>Agaricomycetes</taxon>
        <taxon>Agaricomycetidae</taxon>
        <taxon>Agaricales</taxon>
        <taxon>Agaricineae</taxon>
        <taxon>Hydnangiaceae</taxon>
        <taxon>Laccaria</taxon>
    </lineage>
</organism>
<dbReference type="RefSeq" id="XP_001881534.1">
    <property type="nucleotide sequence ID" value="XM_001881499.1"/>
</dbReference>
<sequence>MRFLEIALSCWTRRWSRNMEIGNQHIHNAIRRPVNAAAVNQGPRSPIRNAPQSPAGSQPKTLLHTTFKPSPLNPDVLPQSPLRTVPPHPSTHQHLHPSHPPRLALRPPYALASPQRLSKPITEIPHPFNNPNPRRPPSASSSTRRVVASA</sequence>
<evidence type="ECO:0000256" key="1">
    <source>
        <dbReference type="SAM" id="MobiDB-lite"/>
    </source>
</evidence>
<proteinExistence type="predicted"/>
<protein>
    <submittedName>
        <fullName evidence="2">Predicted protein</fullName>
    </submittedName>
</protein>
<dbReference type="Proteomes" id="UP000001194">
    <property type="component" value="Unassembled WGS sequence"/>
</dbReference>